<dbReference type="EMBL" id="QVLS01000005">
    <property type="protein sequence ID" value="RFP79338.1"/>
    <property type="molecule type" value="Genomic_DNA"/>
</dbReference>
<evidence type="ECO:0000313" key="3">
    <source>
        <dbReference type="Proteomes" id="UP000261931"/>
    </source>
</evidence>
<reference evidence="2 3" key="1">
    <citation type="submission" date="2018-08" db="EMBL/GenBank/DDBJ databases">
        <title>Hydrogenophaga sp. LA-38 isolated from sludge.</title>
        <authorList>
            <person name="Im W.-T."/>
        </authorList>
    </citation>
    <scope>NUCLEOTIDE SEQUENCE [LARGE SCALE GENOMIC DNA]</scope>
    <source>
        <strain evidence="2 3">LA-38</strain>
    </source>
</reference>
<organism evidence="2 3">
    <name type="scientific">Hydrogenophaga borbori</name>
    <dbReference type="NCBI Taxonomy" id="2294117"/>
    <lineage>
        <taxon>Bacteria</taxon>
        <taxon>Pseudomonadati</taxon>
        <taxon>Pseudomonadota</taxon>
        <taxon>Betaproteobacteria</taxon>
        <taxon>Burkholderiales</taxon>
        <taxon>Comamonadaceae</taxon>
        <taxon>Hydrogenophaga</taxon>
    </lineage>
</organism>
<dbReference type="RefSeq" id="WP_116958765.1">
    <property type="nucleotide sequence ID" value="NZ_QVLS01000005.1"/>
</dbReference>
<dbReference type="AlphaFoldDB" id="A0A372EK89"/>
<accession>A0A372EK89</accession>
<dbReference type="Proteomes" id="UP000261931">
    <property type="component" value="Unassembled WGS sequence"/>
</dbReference>
<protein>
    <submittedName>
        <fullName evidence="2">Phasin family protein</fullName>
    </submittedName>
</protein>
<proteinExistence type="predicted"/>
<keyword evidence="3" id="KW-1185">Reference proteome</keyword>
<name>A0A372EK89_9BURK</name>
<dbReference type="Pfam" id="PF09361">
    <property type="entry name" value="Phasin_2"/>
    <property type="match status" value="1"/>
</dbReference>
<evidence type="ECO:0000259" key="1">
    <source>
        <dbReference type="Pfam" id="PF09361"/>
    </source>
</evidence>
<sequence length="157" mass="17065">MATKRHTSPSAAPVAATPEAAWNAASDLPRQQLSLATESACAMFRGFEAMRKIQEKAAHQALQHYSRAAEKLKEASEPAQLMQIQADLMRFDLESATQYWQQLGAVAADMQREWMACYTHLADNGALARVGSAVDGFSGLANGFNPFFPVSSRTEAS</sequence>
<gene>
    <name evidence="2" type="ORF">DY262_10210</name>
</gene>
<feature type="domain" description="Phasin" evidence="1">
    <location>
        <begin position="28"/>
        <end position="116"/>
    </location>
</feature>
<dbReference type="InterPro" id="IPR018968">
    <property type="entry name" value="Phasin"/>
</dbReference>
<comment type="caution">
    <text evidence="2">The sequence shown here is derived from an EMBL/GenBank/DDBJ whole genome shotgun (WGS) entry which is preliminary data.</text>
</comment>
<evidence type="ECO:0000313" key="2">
    <source>
        <dbReference type="EMBL" id="RFP79338.1"/>
    </source>
</evidence>